<dbReference type="AlphaFoldDB" id="A0A0A9BGI1"/>
<name>A0A0A9BGI1_ARUDO</name>
<protein>
    <submittedName>
        <fullName evidence="1">Uncharacterized protein</fullName>
    </submittedName>
</protein>
<reference evidence="1" key="2">
    <citation type="journal article" date="2015" name="Data Brief">
        <title>Shoot transcriptome of the giant reed, Arundo donax.</title>
        <authorList>
            <person name="Barrero R.A."/>
            <person name="Guerrero F.D."/>
            <person name="Moolhuijzen P."/>
            <person name="Goolsby J.A."/>
            <person name="Tidwell J."/>
            <person name="Bellgard S.E."/>
            <person name="Bellgard M.I."/>
        </authorList>
    </citation>
    <scope>NUCLEOTIDE SEQUENCE</scope>
    <source>
        <tissue evidence="1">Shoot tissue taken approximately 20 cm above the soil surface</tissue>
    </source>
</reference>
<evidence type="ECO:0000313" key="1">
    <source>
        <dbReference type="EMBL" id="JAD61258.1"/>
    </source>
</evidence>
<dbReference type="EMBL" id="GBRH01236637">
    <property type="protein sequence ID" value="JAD61258.1"/>
    <property type="molecule type" value="Transcribed_RNA"/>
</dbReference>
<proteinExistence type="predicted"/>
<reference evidence="1" key="1">
    <citation type="submission" date="2014-09" db="EMBL/GenBank/DDBJ databases">
        <authorList>
            <person name="Magalhaes I.L.F."/>
            <person name="Oliveira U."/>
            <person name="Santos F.R."/>
            <person name="Vidigal T.H.D.A."/>
            <person name="Brescovit A.D."/>
            <person name="Santos A.J."/>
        </authorList>
    </citation>
    <scope>NUCLEOTIDE SEQUENCE</scope>
    <source>
        <tissue evidence="1">Shoot tissue taken approximately 20 cm above the soil surface</tissue>
    </source>
</reference>
<organism evidence="1">
    <name type="scientific">Arundo donax</name>
    <name type="common">Giant reed</name>
    <name type="synonym">Donax arundinaceus</name>
    <dbReference type="NCBI Taxonomy" id="35708"/>
    <lineage>
        <taxon>Eukaryota</taxon>
        <taxon>Viridiplantae</taxon>
        <taxon>Streptophyta</taxon>
        <taxon>Embryophyta</taxon>
        <taxon>Tracheophyta</taxon>
        <taxon>Spermatophyta</taxon>
        <taxon>Magnoliopsida</taxon>
        <taxon>Liliopsida</taxon>
        <taxon>Poales</taxon>
        <taxon>Poaceae</taxon>
        <taxon>PACMAD clade</taxon>
        <taxon>Arundinoideae</taxon>
        <taxon>Arundineae</taxon>
        <taxon>Arundo</taxon>
    </lineage>
</organism>
<accession>A0A0A9BGI1</accession>
<sequence length="18" mass="2227">MNVYQQRDVRKKFSVSKL</sequence>